<dbReference type="Proteomes" id="UP001341840">
    <property type="component" value="Unassembled WGS sequence"/>
</dbReference>
<evidence type="ECO:0008006" key="3">
    <source>
        <dbReference type="Google" id="ProtNLM"/>
    </source>
</evidence>
<reference evidence="1 2" key="1">
    <citation type="journal article" date="2023" name="Plants (Basel)">
        <title>Bridging the Gap: Combining Genomics and Transcriptomics Approaches to Understand Stylosanthes scabra, an Orphan Legume from the Brazilian Caatinga.</title>
        <authorList>
            <person name="Ferreira-Neto J.R.C."/>
            <person name="da Silva M.D."/>
            <person name="Binneck E."/>
            <person name="de Melo N.F."/>
            <person name="da Silva R.H."/>
            <person name="de Melo A.L.T.M."/>
            <person name="Pandolfi V."/>
            <person name="Bustamante F.O."/>
            <person name="Brasileiro-Vidal A.C."/>
            <person name="Benko-Iseppon A.M."/>
        </authorList>
    </citation>
    <scope>NUCLEOTIDE SEQUENCE [LARGE SCALE GENOMIC DNA]</scope>
    <source>
        <tissue evidence="1">Leaves</tissue>
    </source>
</reference>
<gene>
    <name evidence="1" type="ORF">PIB30_028567</name>
</gene>
<organism evidence="1 2">
    <name type="scientific">Stylosanthes scabra</name>
    <dbReference type="NCBI Taxonomy" id="79078"/>
    <lineage>
        <taxon>Eukaryota</taxon>
        <taxon>Viridiplantae</taxon>
        <taxon>Streptophyta</taxon>
        <taxon>Embryophyta</taxon>
        <taxon>Tracheophyta</taxon>
        <taxon>Spermatophyta</taxon>
        <taxon>Magnoliopsida</taxon>
        <taxon>eudicotyledons</taxon>
        <taxon>Gunneridae</taxon>
        <taxon>Pentapetalae</taxon>
        <taxon>rosids</taxon>
        <taxon>fabids</taxon>
        <taxon>Fabales</taxon>
        <taxon>Fabaceae</taxon>
        <taxon>Papilionoideae</taxon>
        <taxon>50 kb inversion clade</taxon>
        <taxon>dalbergioids sensu lato</taxon>
        <taxon>Dalbergieae</taxon>
        <taxon>Pterocarpus clade</taxon>
        <taxon>Stylosanthes</taxon>
    </lineage>
</organism>
<keyword evidence="2" id="KW-1185">Reference proteome</keyword>
<comment type="caution">
    <text evidence="1">The sequence shown here is derived from an EMBL/GenBank/DDBJ whole genome shotgun (WGS) entry which is preliminary data.</text>
</comment>
<evidence type="ECO:0000313" key="2">
    <source>
        <dbReference type="Proteomes" id="UP001341840"/>
    </source>
</evidence>
<accession>A0ABU6UBC7</accession>
<proteinExistence type="predicted"/>
<evidence type="ECO:0000313" key="1">
    <source>
        <dbReference type="EMBL" id="MED6157975.1"/>
    </source>
</evidence>
<dbReference type="EMBL" id="JASCZI010120942">
    <property type="protein sequence ID" value="MED6157975.1"/>
    <property type="molecule type" value="Genomic_DNA"/>
</dbReference>
<sequence length="126" mass="14428">MSLKVGMTFKPCIEANEFHKEYAKRAGFASKIRNSQRNKETGAIKNQFFTCNRERKRTFDIPEVEKTNSMPQKSIMAVFSSVKRADGPNTSRPVPSDESKFEKRVGPYFKRAKEVLTRLDSSELTS</sequence>
<name>A0ABU6UBC7_9FABA</name>
<protein>
    <recommendedName>
        <fullName evidence="3">FAR1 domain-containing protein</fullName>
    </recommendedName>
</protein>